<dbReference type="FunCoup" id="A0A1Y5R7E6">
    <property type="interactions" value="217"/>
</dbReference>
<sequence>MRNDHQAARAAAAVDENRLWATLMQLAEIGATAKGGVRRLAYSAEDIAARKLLIAEARDRGYVVLGDAIGNLFIRRPGRRDDLAPVMTGSHLDSQPTGGRFDGAYGVIAGLEALRALDDAGLETLRPIDVVAWANEEGSRFQPGTLGSGAFAGIVDWRAFAKATDSDGTTLADALAACLAAFPDLRRAGFGYPIHAYLEAHIEQGPILEAEAMEVGIVEAVQGLRGFSIDIEGMEAHAGTTPERDRRDAMTAAIGLMGQLRAIAADPEDRLRFTIGRFDLYPNSPNTTPSRVHFSIDMRHPEETRLDRLSAEIEAIVAGYAGPCRVALAVDHRLPCLTFTPRIVDLIRESAAESGCRHRDIYSGASHDAVNIAKLCPAGMIFVPCRDGISHNEAESATPEHAAAGTRVLAASLVKLANEAA</sequence>
<organism evidence="5 6">
    <name type="scientific">Oceanibacterium hippocampi</name>
    <dbReference type="NCBI Taxonomy" id="745714"/>
    <lineage>
        <taxon>Bacteria</taxon>
        <taxon>Pseudomonadati</taxon>
        <taxon>Pseudomonadota</taxon>
        <taxon>Alphaproteobacteria</taxon>
        <taxon>Sneathiellales</taxon>
        <taxon>Sneathiellaceae</taxon>
        <taxon>Oceanibacterium</taxon>
    </lineage>
</organism>
<dbReference type="InParanoid" id="A0A1Y5R7E6"/>
<accession>A0A1Y5R7E6</accession>
<dbReference type="CDD" id="cd03884">
    <property type="entry name" value="M20_bAS"/>
    <property type="match status" value="1"/>
</dbReference>
<dbReference type="SUPFAM" id="SSF53187">
    <property type="entry name" value="Zn-dependent exopeptidases"/>
    <property type="match status" value="1"/>
</dbReference>
<dbReference type="InterPro" id="IPR011650">
    <property type="entry name" value="Peptidase_M20_dimer"/>
</dbReference>
<dbReference type="Gene3D" id="3.40.630.10">
    <property type="entry name" value="Zn peptidases"/>
    <property type="match status" value="1"/>
</dbReference>
<reference evidence="5 6" key="1">
    <citation type="submission" date="2017-03" db="EMBL/GenBank/DDBJ databases">
        <authorList>
            <person name="Afonso C.L."/>
            <person name="Miller P.J."/>
            <person name="Scott M.A."/>
            <person name="Spackman E."/>
            <person name="Goraichik I."/>
            <person name="Dimitrov K.M."/>
            <person name="Suarez D.L."/>
            <person name="Swayne D.E."/>
        </authorList>
    </citation>
    <scope>NUCLEOTIDE SEQUENCE [LARGE SCALE GENOMIC DNA]</scope>
    <source>
        <strain evidence="5 6">CECT 7691</strain>
    </source>
</reference>
<feature type="binding site" evidence="3">
    <location>
        <position position="201"/>
    </location>
    <ligand>
        <name>Zn(2+)</name>
        <dbReference type="ChEBI" id="CHEBI:29105"/>
        <label>1</label>
    </ligand>
</feature>
<dbReference type="SUPFAM" id="SSF55031">
    <property type="entry name" value="Bacterial exopeptidase dimerisation domain"/>
    <property type="match status" value="1"/>
</dbReference>
<dbReference type="InterPro" id="IPR036264">
    <property type="entry name" value="Bact_exopeptidase_dim_dom"/>
</dbReference>
<protein>
    <submittedName>
        <fullName evidence="5">N-carbamoyl-L-amino acid hydrolase</fullName>
        <ecNumber evidence="5">3.5.1.87</ecNumber>
    </submittedName>
</protein>
<feature type="binding site" evidence="3">
    <location>
        <position position="102"/>
    </location>
    <ligand>
        <name>Zn(2+)</name>
        <dbReference type="ChEBI" id="CHEBI:29105"/>
        <label>1</label>
    </ligand>
</feature>
<dbReference type="NCBIfam" id="TIGR01879">
    <property type="entry name" value="hydantase"/>
    <property type="match status" value="1"/>
</dbReference>
<dbReference type="GO" id="GO:0050538">
    <property type="term" value="F:N-carbamoyl-L-amino-acid hydrolase activity"/>
    <property type="evidence" value="ECO:0007669"/>
    <property type="project" value="UniProtKB-EC"/>
</dbReference>
<dbReference type="AlphaFoldDB" id="A0A1Y5R7E6"/>
<keyword evidence="2 5" id="KW-0378">Hydrolase</keyword>
<dbReference type="RefSeq" id="WP_085881447.1">
    <property type="nucleotide sequence ID" value="NZ_FWFR01000001.1"/>
</dbReference>
<keyword evidence="3" id="KW-0479">Metal-binding</keyword>
<evidence type="ECO:0000256" key="3">
    <source>
        <dbReference type="PIRSR" id="PIRSR001235-1"/>
    </source>
</evidence>
<dbReference type="GO" id="GO:0046872">
    <property type="term" value="F:metal ion binding"/>
    <property type="evidence" value="ECO:0007669"/>
    <property type="project" value="UniProtKB-KW"/>
</dbReference>
<dbReference type="EC" id="3.5.1.87" evidence="5"/>
<dbReference type="GO" id="GO:0016813">
    <property type="term" value="F:hydrolase activity, acting on carbon-nitrogen (but not peptide) bonds, in linear amidines"/>
    <property type="evidence" value="ECO:0007669"/>
    <property type="project" value="InterPro"/>
</dbReference>
<dbReference type="Pfam" id="PF01546">
    <property type="entry name" value="Peptidase_M20"/>
    <property type="match status" value="1"/>
</dbReference>
<evidence type="ECO:0000256" key="2">
    <source>
        <dbReference type="ARBA" id="ARBA00022801"/>
    </source>
</evidence>
<dbReference type="OrthoDB" id="9808195at2"/>
<dbReference type="PANTHER" id="PTHR32494:SF5">
    <property type="entry name" value="ALLANTOATE AMIDOHYDROLASE"/>
    <property type="match status" value="1"/>
</dbReference>
<proteinExistence type="inferred from homology"/>
<feature type="binding site" evidence="3">
    <location>
        <position position="102"/>
    </location>
    <ligand>
        <name>Zn(2+)</name>
        <dbReference type="ChEBI" id="CHEBI:29105"/>
        <label>2</label>
    </ligand>
</feature>
<feature type="binding site" evidence="3">
    <location>
        <position position="391"/>
    </location>
    <ligand>
        <name>Zn(2+)</name>
        <dbReference type="ChEBI" id="CHEBI:29105"/>
        <label>2</label>
    </ligand>
</feature>
<gene>
    <name evidence="5" type="primary">amaB_1</name>
    <name evidence="5" type="ORF">OCH7691_00072</name>
</gene>
<feature type="binding site" evidence="3">
    <location>
        <position position="137"/>
    </location>
    <ligand>
        <name>Zn(2+)</name>
        <dbReference type="ChEBI" id="CHEBI:29105"/>
        <label>2</label>
    </ligand>
</feature>
<dbReference type="EMBL" id="FWFR01000001">
    <property type="protein sequence ID" value="SLN10925.1"/>
    <property type="molecule type" value="Genomic_DNA"/>
</dbReference>
<dbReference type="NCBIfam" id="NF006769">
    <property type="entry name" value="PRK09290.1-3"/>
    <property type="match status" value="1"/>
</dbReference>
<evidence type="ECO:0000313" key="6">
    <source>
        <dbReference type="Proteomes" id="UP000193200"/>
    </source>
</evidence>
<dbReference type="Proteomes" id="UP000193200">
    <property type="component" value="Unassembled WGS sequence"/>
</dbReference>
<name>A0A1Y5R7E6_9PROT</name>
<keyword evidence="3" id="KW-0862">Zinc</keyword>
<dbReference type="InterPro" id="IPR010158">
    <property type="entry name" value="Amidase_Cbmase"/>
</dbReference>
<evidence type="ECO:0000256" key="1">
    <source>
        <dbReference type="ARBA" id="ARBA00006153"/>
    </source>
</evidence>
<evidence type="ECO:0000259" key="4">
    <source>
        <dbReference type="Pfam" id="PF07687"/>
    </source>
</evidence>
<dbReference type="InterPro" id="IPR002933">
    <property type="entry name" value="Peptidase_M20"/>
</dbReference>
<comment type="similarity">
    <text evidence="1">Belongs to the peptidase M20 family.</text>
</comment>
<dbReference type="PIRSF" id="PIRSF001235">
    <property type="entry name" value="Amidase_carbamoylase"/>
    <property type="match status" value="1"/>
</dbReference>
<dbReference type="Pfam" id="PF07687">
    <property type="entry name" value="M20_dimer"/>
    <property type="match status" value="1"/>
</dbReference>
<dbReference type="Gene3D" id="3.30.70.360">
    <property type="match status" value="1"/>
</dbReference>
<feature type="domain" description="Peptidase M20 dimerisation" evidence="4">
    <location>
        <begin position="222"/>
        <end position="318"/>
    </location>
</feature>
<keyword evidence="6" id="KW-1185">Reference proteome</keyword>
<evidence type="ECO:0000313" key="5">
    <source>
        <dbReference type="EMBL" id="SLN10925.1"/>
    </source>
</evidence>
<dbReference type="PANTHER" id="PTHR32494">
    <property type="entry name" value="ALLANTOATE DEIMINASE-RELATED"/>
    <property type="match status" value="1"/>
</dbReference>
<feature type="binding site" evidence="3">
    <location>
        <position position="91"/>
    </location>
    <ligand>
        <name>Zn(2+)</name>
        <dbReference type="ChEBI" id="CHEBI:29105"/>
        <label>1</label>
    </ligand>
</feature>
<comment type="cofactor">
    <cofactor evidence="3">
        <name>Zn(2+)</name>
        <dbReference type="ChEBI" id="CHEBI:29105"/>
    </cofactor>
    <text evidence="3">Binds 2 Zn(2+) ions per subunit.</text>
</comment>